<reference evidence="2 3" key="1">
    <citation type="submission" date="2013-11" db="EMBL/GenBank/DDBJ databases">
        <title>Draft genome sequence and annotation of the entomopathogenic bacterium, Xenorhabdus cabanillasi strain JM26.</title>
        <authorList>
            <person name="Gualtieri M."/>
            <person name="Ogier J.C."/>
            <person name="Pages S."/>
            <person name="Givaudan A."/>
            <person name="Gaudriault S."/>
        </authorList>
    </citation>
    <scope>NUCLEOTIDE SEQUENCE [LARGE SCALE GENOMIC DNA]</scope>
    <source>
        <strain evidence="2 3">JM26</strain>
    </source>
</reference>
<sequence>MNALKQQQHQYKLSSKSFHTNKGDGFIFPIVLCSVAYFILFLIREV</sequence>
<evidence type="ECO:0000313" key="2">
    <source>
        <dbReference type="EMBL" id="CDL84634.1"/>
    </source>
</evidence>
<comment type="caution">
    <text evidence="2">The sequence shown here is derived from an EMBL/GenBank/DDBJ whole genome shotgun (WGS) entry which is preliminary data.</text>
</comment>
<feature type="transmembrane region" description="Helical" evidence="1">
    <location>
        <begin position="26"/>
        <end position="43"/>
    </location>
</feature>
<gene>
    <name evidence="2" type="ORF">XCR1_2020010</name>
</gene>
<organism evidence="2 3">
    <name type="scientific">Xenorhabdus cabanillasii JM26</name>
    <dbReference type="NCBI Taxonomy" id="1427517"/>
    <lineage>
        <taxon>Bacteria</taxon>
        <taxon>Pseudomonadati</taxon>
        <taxon>Pseudomonadota</taxon>
        <taxon>Gammaproteobacteria</taxon>
        <taxon>Enterobacterales</taxon>
        <taxon>Morganellaceae</taxon>
        <taxon>Xenorhabdus</taxon>
    </lineage>
</organism>
<name>W1J1P7_9GAMM</name>
<keyword evidence="1" id="KW-0812">Transmembrane</keyword>
<proteinExistence type="predicted"/>
<dbReference type="RefSeq" id="WP_156933326.1">
    <property type="nucleotide sequence ID" value="NZ_CAWLVK010000116.1"/>
</dbReference>
<keyword evidence="1" id="KW-1133">Transmembrane helix</keyword>
<evidence type="ECO:0000313" key="3">
    <source>
        <dbReference type="Proteomes" id="UP000019197"/>
    </source>
</evidence>
<accession>W1J1P7</accession>
<evidence type="ECO:0000256" key="1">
    <source>
        <dbReference type="SAM" id="Phobius"/>
    </source>
</evidence>
<protein>
    <submittedName>
        <fullName evidence="2">Uncharacterized protein</fullName>
    </submittedName>
</protein>
<dbReference type="Proteomes" id="UP000019197">
    <property type="component" value="Unassembled WGS sequence"/>
</dbReference>
<keyword evidence="1" id="KW-0472">Membrane</keyword>
<dbReference type="AlphaFoldDB" id="W1J1P7"/>
<dbReference type="EMBL" id="CBXE010000116">
    <property type="protein sequence ID" value="CDL84634.1"/>
    <property type="molecule type" value="Genomic_DNA"/>
</dbReference>